<dbReference type="GeneID" id="16071896"/>
<reference evidence="2" key="1">
    <citation type="submission" date="2009-08" db="EMBL/GenBank/DDBJ databases">
        <title>Annotation of Salpingoeca rosetta.</title>
        <authorList>
            <consortium name="The Broad Institute Genome Sequencing Platform"/>
            <person name="Russ C."/>
            <person name="Cuomo C."/>
            <person name="Burger G."/>
            <person name="Gray M.W."/>
            <person name="Holland P.W.H."/>
            <person name="King N."/>
            <person name="Lang F.B.F."/>
            <person name="Roger A.J."/>
            <person name="Ruiz-Trillo I."/>
            <person name="Young S.K."/>
            <person name="Zeng Q."/>
            <person name="Gargeya S."/>
            <person name="Alvarado L."/>
            <person name="Berlin A."/>
            <person name="Chapman S.B."/>
            <person name="Chen Z."/>
            <person name="Freedman E."/>
            <person name="Gellesch M."/>
            <person name="Goldberg J."/>
            <person name="Griggs A."/>
            <person name="Gujja S."/>
            <person name="Heilman E."/>
            <person name="Heiman D."/>
            <person name="Howarth C."/>
            <person name="Mehta T."/>
            <person name="Neiman D."/>
            <person name="Pearson M."/>
            <person name="Roberts A."/>
            <person name="Saif S."/>
            <person name="Shea T."/>
            <person name="Shenoy N."/>
            <person name="Sisk P."/>
            <person name="Stolte C."/>
            <person name="Sykes S."/>
            <person name="White J."/>
            <person name="Yandava C."/>
            <person name="Haas B."/>
            <person name="Nusbaum C."/>
            <person name="Birren B."/>
        </authorList>
    </citation>
    <scope>NUCLEOTIDE SEQUENCE [LARGE SCALE GENOMIC DNA]</scope>
    <source>
        <strain evidence="2">ATCC 50818</strain>
    </source>
</reference>
<evidence type="ECO:0000313" key="2">
    <source>
        <dbReference type="EMBL" id="EGD76420.1"/>
    </source>
</evidence>
<dbReference type="Proteomes" id="UP000007799">
    <property type="component" value="Unassembled WGS sequence"/>
</dbReference>
<feature type="region of interest" description="Disordered" evidence="1">
    <location>
        <begin position="1"/>
        <end position="29"/>
    </location>
</feature>
<feature type="compositionally biased region" description="Basic and acidic residues" evidence="1">
    <location>
        <begin position="1"/>
        <end position="26"/>
    </location>
</feature>
<protein>
    <submittedName>
        <fullName evidence="2">Uncharacterized protein</fullName>
    </submittedName>
</protein>
<sequence length="99" mass="11026">MGDRRGNNGDEGEQGRFSRRPVRGDDGFGSGEQRVEYPFIKGFAAGLFVAHFNRHLLMGALLGTAAGMYYQQEFGAPDVKQVYDDTCEKLKDLLKPPKK</sequence>
<name>F2UH21_SALR5</name>
<proteinExistence type="predicted"/>
<dbReference type="InParanoid" id="F2UH21"/>
<dbReference type="KEGG" id="sre:PTSG_07539"/>
<dbReference type="EMBL" id="GL832974">
    <property type="protein sequence ID" value="EGD76420.1"/>
    <property type="molecule type" value="Genomic_DNA"/>
</dbReference>
<accession>F2UH21</accession>
<dbReference type="AlphaFoldDB" id="F2UH21"/>
<keyword evidence="3" id="KW-1185">Reference proteome</keyword>
<dbReference type="RefSeq" id="XP_004991335.1">
    <property type="nucleotide sequence ID" value="XM_004991278.1"/>
</dbReference>
<organism evidence="3">
    <name type="scientific">Salpingoeca rosetta (strain ATCC 50818 / BSB-021)</name>
    <dbReference type="NCBI Taxonomy" id="946362"/>
    <lineage>
        <taxon>Eukaryota</taxon>
        <taxon>Choanoflagellata</taxon>
        <taxon>Craspedida</taxon>
        <taxon>Salpingoecidae</taxon>
        <taxon>Salpingoeca</taxon>
    </lineage>
</organism>
<evidence type="ECO:0000256" key="1">
    <source>
        <dbReference type="SAM" id="MobiDB-lite"/>
    </source>
</evidence>
<evidence type="ECO:0000313" key="3">
    <source>
        <dbReference type="Proteomes" id="UP000007799"/>
    </source>
</evidence>
<gene>
    <name evidence="2" type="ORF">PTSG_07539</name>
</gene>